<dbReference type="Proteomes" id="UP000721954">
    <property type="component" value="Unassembled WGS sequence"/>
</dbReference>
<feature type="domain" description="UspA" evidence="2">
    <location>
        <begin position="27"/>
        <end position="166"/>
    </location>
</feature>
<dbReference type="SUPFAM" id="SSF52402">
    <property type="entry name" value="Adenine nucleotide alpha hydrolases-like"/>
    <property type="match status" value="1"/>
</dbReference>
<dbReference type="CDD" id="cd00293">
    <property type="entry name" value="USP-like"/>
    <property type="match status" value="1"/>
</dbReference>
<gene>
    <name evidence="3" type="ORF">JW613_23035</name>
</gene>
<keyword evidence="4" id="KW-1185">Reference proteome</keyword>
<comment type="caution">
    <text evidence="3">The sequence shown here is derived from an EMBL/GenBank/DDBJ whole genome shotgun (WGS) entry which is preliminary data.</text>
</comment>
<evidence type="ECO:0000259" key="2">
    <source>
        <dbReference type="Pfam" id="PF00582"/>
    </source>
</evidence>
<dbReference type="Pfam" id="PF00582">
    <property type="entry name" value="Usp"/>
    <property type="match status" value="1"/>
</dbReference>
<accession>A0ABS3Y0M7</accession>
<evidence type="ECO:0000313" key="3">
    <source>
        <dbReference type="EMBL" id="MBO8201151.1"/>
    </source>
</evidence>
<proteinExistence type="predicted"/>
<evidence type="ECO:0000256" key="1">
    <source>
        <dbReference type="SAM" id="MobiDB-lite"/>
    </source>
</evidence>
<dbReference type="RefSeq" id="WP_209212828.1">
    <property type="nucleotide sequence ID" value="NZ_JAFFZM010000014.1"/>
</dbReference>
<protein>
    <submittedName>
        <fullName evidence="3">Universal stress protein</fullName>
    </submittedName>
</protein>
<dbReference type="InterPro" id="IPR006016">
    <property type="entry name" value="UspA"/>
</dbReference>
<sequence length="202" mass="21866">MEGTDGAEGRRRTTPGGEGEHGARPGRLVVGVSGSLASLAALQTAAREARNCGRPLLAVLAWQPPDGEAGYMLRPDRVWAENWRREARARLDRAFDEAFGGDPPGVAEVERRLVRDRTWRALVATADRPDDRLVIGVRATRRGLFGHGGTTRRVLARARCPVLTVPAPRFPALMRTRLRHASTADFLPEGMGLPKGPGQAPA</sequence>
<dbReference type="GeneID" id="96261488"/>
<feature type="region of interest" description="Disordered" evidence="1">
    <location>
        <begin position="1"/>
        <end position="26"/>
    </location>
</feature>
<name>A0ABS3Y0M7_9ACTN</name>
<dbReference type="Gene3D" id="3.40.50.12370">
    <property type="match status" value="1"/>
</dbReference>
<organism evidence="3 4">
    <name type="scientific">Streptomyces smyrnaeus</name>
    <dbReference type="NCBI Taxonomy" id="1387713"/>
    <lineage>
        <taxon>Bacteria</taxon>
        <taxon>Bacillati</taxon>
        <taxon>Actinomycetota</taxon>
        <taxon>Actinomycetes</taxon>
        <taxon>Kitasatosporales</taxon>
        <taxon>Streptomycetaceae</taxon>
        <taxon>Streptomyces</taxon>
    </lineage>
</organism>
<dbReference type="EMBL" id="JAFFZM010000014">
    <property type="protein sequence ID" value="MBO8201151.1"/>
    <property type="molecule type" value="Genomic_DNA"/>
</dbReference>
<evidence type="ECO:0000313" key="4">
    <source>
        <dbReference type="Proteomes" id="UP000721954"/>
    </source>
</evidence>
<reference evidence="3 4" key="1">
    <citation type="submission" date="2021-02" db="EMBL/GenBank/DDBJ databases">
        <title>Streptomyces spirodelae sp. nov., isolated from duckweed.</title>
        <authorList>
            <person name="Saimee Y."/>
            <person name="Duangmal K."/>
        </authorList>
    </citation>
    <scope>NUCLEOTIDE SEQUENCE [LARGE SCALE GENOMIC DNA]</scope>
    <source>
        <strain evidence="3 4">DSM 42105</strain>
    </source>
</reference>